<evidence type="ECO:0000313" key="5">
    <source>
        <dbReference type="Proteomes" id="UP000672011"/>
    </source>
</evidence>
<accession>A0ABX7XAW4</accession>
<sequence length="717" mass="83521">MKFTLFQNFNEVINTIPVEQIVTEIKEGAYKSQILYLRKSLEQGKMEPYEKAKKSLLAFTPSATFKGGRKLDYLQNYNQIIVLDIDKVEKNKLAEIKQKAIELSTTFVAFISPSNNGLKLFIKVSTNQDEHKNTYNIIKEFYEKELEIEIDKSGKDITRLCFYSYDPEIFFNPNADIFLVTERSRSAETHSSCHFELVEKSNQNYLVTERSRSAESNISNLNTPDLLYDHCVRFTKQKMDYIEGNRNNFVHQLACNLNRKGISYAEALGFILSDYNYNEIEVMNAVKSAYNNTHEFGTDKEYKTPKTKEKTNPKSSTTNEEEVDDDEEKPAAIERLEMFLNKRYNFRYNMVTGKLEYKKVRNQMYKPITDFVENSILREVLKAKVKCSIQGLRYLLMSDYVEQFDPFKEYFSTLPEINQEVDYITELANTITTTNQDLWLECFKKWFVAMVACVTNEKVVNQTVIVFSGKQGIGKTTWMEKLVPKPLKDYLFSGTINPNNKDTLIHLAECMLINLDELENLNKTEIGSLKEIITKSHIRMRKAYGHNNETLPRRASFAGSVNTAQFLNDTTGSRRFLCFEVEHIEYHHNINLDNCYKQALHLIDEGFRYWFNNEEIKNINQNNEQYQIKSPEEELLLTWFEKADKETANAFLNATQIATRLVFFSNININSGTVNQLGKALKKHGFMRISKNGSYVYAVKELEYDQVQKENKTLEEK</sequence>
<dbReference type="EMBL" id="CP072842">
    <property type="protein sequence ID" value="QTV05046.1"/>
    <property type="molecule type" value="Genomic_DNA"/>
</dbReference>
<name>A0ABX7XAW4_9FLAO</name>
<dbReference type="Pfam" id="PF08800">
    <property type="entry name" value="BT4734-like_N"/>
    <property type="match status" value="1"/>
</dbReference>
<reference evidence="4 5" key="1">
    <citation type="journal article" date="2021" name="Int. J. Syst. Evol. Microbiol.">
        <title>Faecalibacter bovis sp. nov., isolated from cow faeces.</title>
        <authorList>
            <person name="Li F."/>
            <person name="Zhao W."/>
            <person name="Hong Q."/>
            <person name="Shao Q."/>
            <person name="Song J."/>
            <person name="Yang S."/>
        </authorList>
    </citation>
    <scope>NUCLEOTIDE SEQUENCE [LARGE SCALE GENOMIC DNA]</scope>
    <source>
        <strain evidence="4 5">ZY171143</strain>
    </source>
</reference>
<dbReference type="InterPro" id="IPR014907">
    <property type="entry name" value="BT4734-like_N"/>
</dbReference>
<evidence type="ECO:0000313" key="4">
    <source>
        <dbReference type="EMBL" id="QTV05046.1"/>
    </source>
</evidence>
<evidence type="ECO:0000259" key="3">
    <source>
        <dbReference type="Pfam" id="PF08800"/>
    </source>
</evidence>
<feature type="domain" description="Virulence-associated protein E-like" evidence="2">
    <location>
        <begin position="421"/>
        <end position="627"/>
    </location>
</feature>
<dbReference type="PANTHER" id="PTHR34985">
    <property type="entry name" value="SLR0554 PROTEIN"/>
    <property type="match status" value="1"/>
</dbReference>
<gene>
    <name evidence="4" type="ORF">J9309_09620</name>
</gene>
<dbReference type="PANTHER" id="PTHR34985:SF1">
    <property type="entry name" value="SLR0554 PROTEIN"/>
    <property type="match status" value="1"/>
</dbReference>
<feature type="compositionally biased region" description="Acidic residues" evidence="1">
    <location>
        <begin position="319"/>
        <end position="328"/>
    </location>
</feature>
<dbReference type="Pfam" id="PF05272">
    <property type="entry name" value="VapE-like_dom"/>
    <property type="match status" value="1"/>
</dbReference>
<evidence type="ECO:0000256" key="1">
    <source>
        <dbReference type="SAM" id="MobiDB-lite"/>
    </source>
</evidence>
<organism evidence="4 5">
    <name type="scientific">Faecalibacter bovis</name>
    <dbReference type="NCBI Taxonomy" id="2898187"/>
    <lineage>
        <taxon>Bacteria</taxon>
        <taxon>Pseudomonadati</taxon>
        <taxon>Bacteroidota</taxon>
        <taxon>Flavobacteriia</taxon>
        <taxon>Flavobacteriales</taxon>
        <taxon>Weeksellaceae</taxon>
        <taxon>Faecalibacter</taxon>
    </lineage>
</organism>
<dbReference type="InterPro" id="IPR007936">
    <property type="entry name" value="VapE-like_dom"/>
</dbReference>
<proteinExistence type="predicted"/>
<feature type="region of interest" description="Disordered" evidence="1">
    <location>
        <begin position="296"/>
        <end position="328"/>
    </location>
</feature>
<reference evidence="5" key="2">
    <citation type="submission" date="2021-04" db="EMBL/GenBank/DDBJ databases">
        <title>Taxonomy of Flavobacteriaceae bacterium ZY171143.</title>
        <authorList>
            <person name="Li F."/>
        </authorList>
    </citation>
    <scope>NUCLEOTIDE SEQUENCE [LARGE SCALE GENOMIC DNA]</scope>
    <source>
        <strain evidence="5">ZY171143</strain>
    </source>
</reference>
<keyword evidence="5" id="KW-1185">Reference proteome</keyword>
<protein>
    <submittedName>
        <fullName evidence="4">Virulence-associated E family protein</fullName>
    </submittedName>
</protein>
<feature type="compositionally biased region" description="Basic and acidic residues" evidence="1">
    <location>
        <begin position="296"/>
        <end position="312"/>
    </location>
</feature>
<evidence type="ECO:0000259" key="2">
    <source>
        <dbReference type="Pfam" id="PF05272"/>
    </source>
</evidence>
<dbReference type="Proteomes" id="UP000672011">
    <property type="component" value="Chromosome"/>
</dbReference>
<dbReference type="RefSeq" id="WP_230475677.1">
    <property type="nucleotide sequence ID" value="NZ_CP072842.1"/>
</dbReference>
<feature type="domain" description="BT4734-like N-terminal" evidence="3">
    <location>
        <begin position="52"/>
        <end position="171"/>
    </location>
</feature>